<keyword evidence="3" id="KW-0238">DNA-binding</keyword>
<dbReference type="SUPFAM" id="SSF46785">
    <property type="entry name" value="Winged helix' DNA-binding domain"/>
    <property type="match status" value="1"/>
</dbReference>
<evidence type="ECO:0000313" key="6">
    <source>
        <dbReference type="EMBL" id="HJG86477.1"/>
    </source>
</evidence>
<dbReference type="Proteomes" id="UP000760668">
    <property type="component" value="Unassembled WGS sequence"/>
</dbReference>
<accession>A0A921MLL6</accession>
<dbReference type="InterPro" id="IPR005119">
    <property type="entry name" value="LysR_subst-bd"/>
</dbReference>
<dbReference type="InterPro" id="IPR000847">
    <property type="entry name" value="LysR_HTH_N"/>
</dbReference>
<name>A0A921MLL6_9FIRM</name>
<feature type="domain" description="HTH lysR-type" evidence="5">
    <location>
        <begin position="1"/>
        <end position="58"/>
    </location>
</feature>
<comment type="similarity">
    <text evidence="1">Belongs to the LysR transcriptional regulatory family.</text>
</comment>
<dbReference type="Gene3D" id="3.40.190.290">
    <property type="match status" value="1"/>
</dbReference>
<evidence type="ECO:0000256" key="3">
    <source>
        <dbReference type="ARBA" id="ARBA00023125"/>
    </source>
</evidence>
<dbReference type="PRINTS" id="PR00039">
    <property type="entry name" value="HTHLYSR"/>
</dbReference>
<evidence type="ECO:0000256" key="4">
    <source>
        <dbReference type="ARBA" id="ARBA00023163"/>
    </source>
</evidence>
<reference evidence="6" key="2">
    <citation type="submission" date="2021-09" db="EMBL/GenBank/DDBJ databases">
        <authorList>
            <person name="Gilroy R."/>
        </authorList>
    </citation>
    <scope>NUCLEOTIDE SEQUENCE</scope>
    <source>
        <strain evidence="6">CHK179-5677</strain>
    </source>
</reference>
<proteinExistence type="inferred from homology"/>
<evidence type="ECO:0000313" key="7">
    <source>
        <dbReference type="Proteomes" id="UP000760668"/>
    </source>
</evidence>
<dbReference type="Gene3D" id="1.10.10.10">
    <property type="entry name" value="Winged helix-like DNA-binding domain superfamily/Winged helix DNA-binding domain"/>
    <property type="match status" value="1"/>
</dbReference>
<gene>
    <name evidence="6" type="ORF">K8V01_05580</name>
</gene>
<keyword evidence="2" id="KW-0805">Transcription regulation</keyword>
<dbReference type="Pfam" id="PF00126">
    <property type="entry name" value="HTH_1"/>
    <property type="match status" value="1"/>
</dbReference>
<dbReference type="RefSeq" id="WP_294533164.1">
    <property type="nucleotide sequence ID" value="NZ_DYUC01000051.1"/>
</dbReference>
<dbReference type="PANTHER" id="PTHR30346:SF28">
    <property type="entry name" value="HTH-TYPE TRANSCRIPTIONAL REGULATOR CYNR"/>
    <property type="match status" value="1"/>
</dbReference>
<dbReference type="PANTHER" id="PTHR30346">
    <property type="entry name" value="TRANSCRIPTIONAL DUAL REGULATOR HCAR-RELATED"/>
    <property type="match status" value="1"/>
</dbReference>
<dbReference type="SUPFAM" id="SSF53850">
    <property type="entry name" value="Periplasmic binding protein-like II"/>
    <property type="match status" value="1"/>
</dbReference>
<dbReference type="EMBL" id="DYUC01000051">
    <property type="protein sequence ID" value="HJG86477.1"/>
    <property type="molecule type" value="Genomic_DNA"/>
</dbReference>
<dbReference type="CDD" id="cd05466">
    <property type="entry name" value="PBP2_LTTR_substrate"/>
    <property type="match status" value="1"/>
</dbReference>
<dbReference type="PROSITE" id="PS50931">
    <property type="entry name" value="HTH_LYSR"/>
    <property type="match status" value="1"/>
</dbReference>
<sequence length="294" mass="33047">MTLKQLEYFLEIAKMGSVTRAAQSLNVSQPPVSLQLKLLEEELGSPLFIRDKRHLEITPAGTLLRERAQAILALLEETSRDIQLISQERHMIIRIATIGSINSQMLPEKIAHFCSAYPYVNFQVVEGRTESVLAALRENEADIGFVREPFNVTSFHVVPIRNTLLPPGEADHFVALAKPYFFEGSGKDAIPLEDLQGKPLVTHRRYREMLVTACRKHGFTPHIICENDGIQSSLSWAQAGIGIAIAPYTSAVINTDTSLVIRHLEDLNFSPRVCLIWNQNKKLFSEINAFINLF</sequence>
<dbReference type="AlphaFoldDB" id="A0A921MLL6"/>
<keyword evidence="4" id="KW-0804">Transcription</keyword>
<reference evidence="6" key="1">
    <citation type="journal article" date="2021" name="PeerJ">
        <title>Extensive microbial diversity within the chicken gut microbiome revealed by metagenomics and culture.</title>
        <authorList>
            <person name="Gilroy R."/>
            <person name="Ravi A."/>
            <person name="Getino M."/>
            <person name="Pursley I."/>
            <person name="Horton D.L."/>
            <person name="Alikhan N.F."/>
            <person name="Baker D."/>
            <person name="Gharbi K."/>
            <person name="Hall N."/>
            <person name="Watson M."/>
            <person name="Adriaenssens E.M."/>
            <person name="Foster-Nyarko E."/>
            <person name="Jarju S."/>
            <person name="Secka A."/>
            <person name="Antonio M."/>
            <person name="Oren A."/>
            <person name="Chaudhuri R.R."/>
            <person name="La Ragione R."/>
            <person name="Hildebrand F."/>
            <person name="Pallen M.J."/>
        </authorList>
    </citation>
    <scope>NUCLEOTIDE SEQUENCE</scope>
    <source>
        <strain evidence="6">CHK179-5677</strain>
    </source>
</reference>
<comment type="caution">
    <text evidence="6">The sequence shown here is derived from an EMBL/GenBank/DDBJ whole genome shotgun (WGS) entry which is preliminary data.</text>
</comment>
<evidence type="ECO:0000256" key="1">
    <source>
        <dbReference type="ARBA" id="ARBA00009437"/>
    </source>
</evidence>
<dbReference type="FunFam" id="1.10.10.10:FF:000001">
    <property type="entry name" value="LysR family transcriptional regulator"/>
    <property type="match status" value="1"/>
</dbReference>
<dbReference type="InterPro" id="IPR036390">
    <property type="entry name" value="WH_DNA-bd_sf"/>
</dbReference>
<dbReference type="GO" id="GO:0003700">
    <property type="term" value="F:DNA-binding transcription factor activity"/>
    <property type="evidence" value="ECO:0007669"/>
    <property type="project" value="InterPro"/>
</dbReference>
<dbReference type="InterPro" id="IPR036388">
    <property type="entry name" value="WH-like_DNA-bd_sf"/>
</dbReference>
<dbReference type="Pfam" id="PF03466">
    <property type="entry name" value="LysR_substrate"/>
    <property type="match status" value="1"/>
</dbReference>
<protein>
    <submittedName>
        <fullName evidence="6">LysR family transcriptional regulator</fullName>
    </submittedName>
</protein>
<evidence type="ECO:0000259" key="5">
    <source>
        <dbReference type="PROSITE" id="PS50931"/>
    </source>
</evidence>
<evidence type="ECO:0000256" key="2">
    <source>
        <dbReference type="ARBA" id="ARBA00023015"/>
    </source>
</evidence>
<organism evidence="6 7">
    <name type="scientific">Pseudoflavonifractor capillosus</name>
    <dbReference type="NCBI Taxonomy" id="106588"/>
    <lineage>
        <taxon>Bacteria</taxon>
        <taxon>Bacillati</taxon>
        <taxon>Bacillota</taxon>
        <taxon>Clostridia</taxon>
        <taxon>Eubacteriales</taxon>
        <taxon>Oscillospiraceae</taxon>
        <taxon>Pseudoflavonifractor</taxon>
    </lineage>
</organism>
<dbReference type="GO" id="GO:0032993">
    <property type="term" value="C:protein-DNA complex"/>
    <property type="evidence" value="ECO:0007669"/>
    <property type="project" value="TreeGrafter"/>
</dbReference>
<dbReference type="GO" id="GO:0003677">
    <property type="term" value="F:DNA binding"/>
    <property type="evidence" value="ECO:0007669"/>
    <property type="project" value="UniProtKB-KW"/>
</dbReference>